<protein>
    <recommendedName>
        <fullName evidence="4">PIR Superfamily Protein</fullName>
    </recommendedName>
</protein>
<proteinExistence type="predicted"/>
<feature type="compositionally biased region" description="Pro residues" evidence="1">
    <location>
        <begin position="286"/>
        <end position="297"/>
    </location>
</feature>
<feature type="region of interest" description="Disordered" evidence="1">
    <location>
        <begin position="138"/>
        <end position="209"/>
    </location>
</feature>
<feature type="compositionally biased region" description="Low complexity" evidence="1">
    <location>
        <begin position="199"/>
        <end position="209"/>
    </location>
</feature>
<feature type="region of interest" description="Disordered" evidence="1">
    <location>
        <begin position="228"/>
        <end position="298"/>
    </location>
</feature>
<gene>
    <name evidence="2" type="ORF">POVWA1_075030</name>
</gene>
<keyword evidence="3" id="KW-1185">Reference proteome</keyword>
<sequence length="320" mass="35952">MLRENISLNSEWDSQRNGFLNKLFEGEGFKNLCFPKESLKYSSDLRKLIQKFINFCGEKEDRRTNAEGNNKYSECIAYNRWIDTERRSFQRDYLTIVAKMTEKKLLKYFRVLKNSDEFDPNKEYLKYKLNCSNYSGAPIPKIPRQRLPDTTVIHSKPKGPELSHNGEKTKKPNGENLPKVPVEGKKEINNAQPPKDTKSSGSDTGTTITPTIAQLNNRATEVTHTIPKVTPSIPTLGNNVHNPTEQSRGTPVIQLKPAIPPVTTSDLVRNPPQLTSPDPTLYPSTSLPPGPLPPPNPGKVIDSQITTDSSSLILLIFKKI</sequence>
<dbReference type="Proteomes" id="UP000078555">
    <property type="component" value="Unassembled WGS sequence"/>
</dbReference>
<reference evidence="3" key="1">
    <citation type="submission" date="2016-05" db="EMBL/GenBank/DDBJ databases">
        <authorList>
            <person name="Naeem R."/>
        </authorList>
    </citation>
    <scope>NUCLEOTIDE SEQUENCE [LARGE SCALE GENOMIC DNA]</scope>
</reference>
<evidence type="ECO:0000313" key="3">
    <source>
        <dbReference type="Proteomes" id="UP000078555"/>
    </source>
</evidence>
<feature type="compositionally biased region" description="Basic and acidic residues" evidence="1">
    <location>
        <begin position="158"/>
        <end position="173"/>
    </location>
</feature>
<feature type="compositionally biased region" description="Polar residues" evidence="1">
    <location>
        <begin position="232"/>
        <end position="249"/>
    </location>
</feature>
<evidence type="ECO:0000313" key="2">
    <source>
        <dbReference type="EMBL" id="SBT56215.1"/>
    </source>
</evidence>
<organism evidence="2 3">
    <name type="scientific">Plasmodium ovale wallikeri</name>
    <dbReference type="NCBI Taxonomy" id="864142"/>
    <lineage>
        <taxon>Eukaryota</taxon>
        <taxon>Sar</taxon>
        <taxon>Alveolata</taxon>
        <taxon>Apicomplexa</taxon>
        <taxon>Aconoidasida</taxon>
        <taxon>Haemosporida</taxon>
        <taxon>Plasmodiidae</taxon>
        <taxon>Plasmodium</taxon>
        <taxon>Plasmodium (Plasmodium)</taxon>
    </lineage>
</organism>
<feature type="compositionally biased region" description="Low complexity" evidence="1">
    <location>
        <begin position="275"/>
        <end position="285"/>
    </location>
</feature>
<accession>A0A1A9AJ77</accession>
<dbReference type="AlphaFoldDB" id="A0A1A9AJ77"/>
<dbReference type="EMBL" id="FLRD01001027">
    <property type="protein sequence ID" value="SBT56215.1"/>
    <property type="molecule type" value="Genomic_DNA"/>
</dbReference>
<evidence type="ECO:0000256" key="1">
    <source>
        <dbReference type="SAM" id="MobiDB-lite"/>
    </source>
</evidence>
<evidence type="ECO:0008006" key="4">
    <source>
        <dbReference type="Google" id="ProtNLM"/>
    </source>
</evidence>
<name>A0A1A9AJ77_PLAOA</name>